<organism evidence="1 2">
    <name type="scientific">Parageobacillus toebii NBRC 107807</name>
    <dbReference type="NCBI Taxonomy" id="1223503"/>
    <lineage>
        <taxon>Bacteria</taxon>
        <taxon>Bacillati</taxon>
        <taxon>Bacillota</taxon>
        <taxon>Bacilli</taxon>
        <taxon>Bacillales</taxon>
        <taxon>Anoxybacillaceae</taxon>
        <taxon>Parageobacillus</taxon>
    </lineage>
</organism>
<reference evidence="1 2" key="1">
    <citation type="submission" date="2020-08" db="EMBL/GenBank/DDBJ databases">
        <title>Genomic Encyclopedia of Type Strains, Phase IV (KMG-IV): sequencing the most valuable type-strain genomes for metagenomic binning, comparative biology and taxonomic classification.</title>
        <authorList>
            <person name="Goeker M."/>
        </authorList>
    </citation>
    <scope>NUCLEOTIDE SEQUENCE [LARGE SCALE GENOMIC DNA]</scope>
    <source>
        <strain evidence="1 2">DSM 14590</strain>
    </source>
</reference>
<name>A0A6G9J1N1_9BACL</name>
<evidence type="ECO:0000313" key="2">
    <source>
        <dbReference type="Proteomes" id="UP000613002"/>
    </source>
</evidence>
<dbReference type="RefSeq" id="WP_062755478.1">
    <property type="nucleotide sequence ID" value="NZ_BDAQ01000011.1"/>
</dbReference>
<comment type="caution">
    <text evidence="1">The sequence shown here is derived from an EMBL/GenBank/DDBJ whole genome shotgun (WGS) entry which is preliminary data.</text>
</comment>
<sequence length="97" mass="11406">MKRHRKLEKSILEKKVIQMYVMHKIGGTRIGNELGISSTEVYRILKRNNIDRRKRESLVAQKIIKLFENNISIAEISQQFGLQEKTIEIIISQKNIK</sequence>
<accession>A0A6G9J1N1</accession>
<dbReference type="Proteomes" id="UP000613002">
    <property type="component" value="Unassembled WGS sequence"/>
</dbReference>
<gene>
    <name evidence="1" type="ORF">HNR78_001592</name>
</gene>
<proteinExistence type="predicted"/>
<dbReference type="Gene3D" id="1.10.10.60">
    <property type="entry name" value="Homeodomain-like"/>
    <property type="match status" value="1"/>
</dbReference>
<evidence type="ECO:0000313" key="1">
    <source>
        <dbReference type="EMBL" id="MBB3868709.1"/>
    </source>
</evidence>
<dbReference type="AlphaFoldDB" id="A0A6G9J1N1"/>
<keyword evidence="2" id="KW-1185">Reference proteome</keyword>
<protein>
    <submittedName>
        <fullName evidence="1">IS30 family transposase</fullName>
    </submittedName>
</protein>
<dbReference type="EMBL" id="JACICZ010000004">
    <property type="protein sequence ID" value="MBB3868709.1"/>
    <property type="molecule type" value="Genomic_DNA"/>
</dbReference>